<evidence type="ECO:0000256" key="1">
    <source>
        <dbReference type="SAM" id="MobiDB-lite"/>
    </source>
</evidence>
<dbReference type="Gene3D" id="3.40.50.410">
    <property type="entry name" value="von Willebrand factor, type A domain"/>
    <property type="match status" value="1"/>
</dbReference>
<reference evidence="3" key="1">
    <citation type="submission" date="2021-01" db="EMBL/GenBank/DDBJ databases">
        <authorList>
            <person name="Corre E."/>
            <person name="Pelletier E."/>
            <person name="Niang G."/>
            <person name="Scheremetjew M."/>
            <person name="Finn R."/>
            <person name="Kale V."/>
            <person name="Holt S."/>
            <person name="Cochrane G."/>
            <person name="Meng A."/>
            <person name="Brown T."/>
            <person name="Cohen L."/>
        </authorList>
    </citation>
    <scope>NUCLEOTIDE SEQUENCE</scope>
    <source>
        <strain evidence="3">NIES-2562</strain>
    </source>
</reference>
<organism evidence="3">
    <name type="scientific">Palpitomonas bilix</name>
    <dbReference type="NCBI Taxonomy" id="652834"/>
    <lineage>
        <taxon>Eukaryota</taxon>
        <taxon>Eukaryota incertae sedis</taxon>
    </lineage>
</organism>
<dbReference type="SUPFAM" id="SSF53300">
    <property type="entry name" value="vWA-like"/>
    <property type="match status" value="1"/>
</dbReference>
<dbReference type="AlphaFoldDB" id="A0A7S3DGH3"/>
<dbReference type="InterPro" id="IPR002035">
    <property type="entry name" value="VWF_A"/>
</dbReference>
<sequence length="355" mass="40307">MKASSSKMPWFDLSEIPKLKHVTDEVIVACNEYQKFDVMPKKPQPPNERLTGVSVKKLPCILQLLDGSTVKVNKEGKMDVKSKARPPALKEKKPKSSHTRLHQEEIMEVTKQKKSLPMVVTFLVDGSSSMRALSGGKTRIEHVSDALAAISRENVLLPEDIVRVCLFKGDGSDPKKTLDYVWRGEASKMRAHALGLPDKIGGGTPMRDAILDVFRRQEAFIRKQEKIGDSIVPNQRFHVFCLTDGEDQHSLTDVAPFRREMNEIMERHKGKFHLNVVGAELDEEGDRNLHKLIVGMKQSQHSRLSTSGQILGKAVRDMFEKESRKVRHFQVIEVRRVFVVEKDENGNVVKKYEKH</sequence>
<accession>A0A7S3DGH3</accession>
<dbReference type="PROSITE" id="PS50234">
    <property type="entry name" value="VWFA"/>
    <property type="match status" value="1"/>
</dbReference>
<proteinExistence type="predicted"/>
<evidence type="ECO:0000313" key="3">
    <source>
        <dbReference type="EMBL" id="CAE0256954.1"/>
    </source>
</evidence>
<evidence type="ECO:0000259" key="2">
    <source>
        <dbReference type="PROSITE" id="PS50234"/>
    </source>
</evidence>
<protein>
    <recommendedName>
        <fullName evidence="2">VWFA domain-containing protein</fullName>
    </recommendedName>
</protein>
<feature type="region of interest" description="Disordered" evidence="1">
    <location>
        <begin position="75"/>
        <end position="101"/>
    </location>
</feature>
<dbReference type="InterPro" id="IPR036465">
    <property type="entry name" value="vWFA_dom_sf"/>
</dbReference>
<dbReference type="EMBL" id="HBIB01029512">
    <property type="protein sequence ID" value="CAE0256954.1"/>
    <property type="molecule type" value="Transcribed_RNA"/>
</dbReference>
<gene>
    <name evidence="3" type="ORF">PBIL07802_LOCUS19211</name>
</gene>
<dbReference type="Pfam" id="PF13519">
    <property type="entry name" value="VWA_2"/>
    <property type="match status" value="1"/>
</dbReference>
<name>A0A7S3DGH3_9EUKA</name>
<feature type="domain" description="VWFA" evidence="2">
    <location>
        <begin position="119"/>
        <end position="318"/>
    </location>
</feature>
<dbReference type="CDD" id="cd00198">
    <property type="entry name" value="vWFA"/>
    <property type="match status" value="1"/>
</dbReference>